<dbReference type="Gene3D" id="1.10.10.60">
    <property type="entry name" value="Homeodomain-like"/>
    <property type="match status" value="2"/>
</dbReference>
<protein>
    <submittedName>
        <fullName evidence="5">DNA-binding protein</fullName>
    </submittedName>
</protein>
<sequence length="283" mass="33562">MHGSFEKTVLEPEFPFRLFFNDGYSNTPHHWHEDIEIIYLVEGTLKACINRDTYDLTQGDILIIGGGEIHCFFKEKKFSNRAVIQFRTSIYDNFLSGTKDTKIIKPMWNQSIHLNMGNEIHALMERHINEIINEYSKAEEGYKLIIKARLYDLAGILLRYIPKQAYSSEDLSREKERLKKMDSVFQYVDTNYQERIDLDDISKSIGFSKYYFTKFFKENTGVTFLDYLNNYRIKKAEWRIIEEDETIVEIAYNCGFNSIKTFNRLFKNIVGCTPMKYRRDNKN</sequence>
<dbReference type="InterPro" id="IPR013096">
    <property type="entry name" value="Cupin_2"/>
</dbReference>
<dbReference type="SUPFAM" id="SSF51215">
    <property type="entry name" value="Regulatory protein AraC"/>
    <property type="match status" value="1"/>
</dbReference>
<keyword evidence="2 5" id="KW-0238">DNA-binding</keyword>
<dbReference type="InterPro" id="IPR037923">
    <property type="entry name" value="HTH-like"/>
</dbReference>
<dbReference type="InterPro" id="IPR018062">
    <property type="entry name" value="HTH_AraC-typ_CS"/>
</dbReference>
<dbReference type="InterPro" id="IPR020449">
    <property type="entry name" value="Tscrpt_reg_AraC-type_HTH"/>
</dbReference>
<dbReference type="EMBL" id="CP010086">
    <property type="protein sequence ID" value="AJH01910.1"/>
    <property type="molecule type" value="Genomic_DNA"/>
</dbReference>
<dbReference type="PRINTS" id="PR00032">
    <property type="entry name" value="HTHARAC"/>
</dbReference>
<dbReference type="PROSITE" id="PS01124">
    <property type="entry name" value="HTH_ARAC_FAMILY_2"/>
    <property type="match status" value="1"/>
</dbReference>
<dbReference type="InterPro" id="IPR014710">
    <property type="entry name" value="RmlC-like_jellyroll"/>
</dbReference>
<dbReference type="GO" id="GO:0003700">
    <property type="term" value="F:DNA-binding transcription factor activity"/>
    <property type="evidence" value="ECO:0007669"/>
    <property type="project" value="InterPro"/>
</dbReference>
<dbReference type="Proteomes" id="UP000031866">
    <property type="component" value="Chromosome"/>
</dbReference>
<dbReference type="KEGG" id="cbei:LF65_05389"/>
<evidence type="ECO:0000313" key="6">
    <source>
        <dbReference type="Proteomes" id="UP000031866"/>
    </source>
</evidence>
<dbReference type="AlphaFoldDB" id="A0A0B5QHQ7"/>
<dbReference type="SMART" id="SM00342">
    <property type="entry name" value="HTH_ARAC"/>
    <property type="match status" value="1"/>
</dbReference>
<dbReference type="InterPro" id="IPR009057">
    <property type="entry name" value="Homeodomain-like_sf"/>
</dbReference>
<dbReference type="OrthoDB" id="253601at2"/>
<reference evidence="6" key="1">
    <citation type="submission" date="2014-12" db="EMBL/GenBank/DDBJ databases">
        <title>Genome sequence of Clostridium beijerinckii strain 59B.</title>
        <authorList>
            <person name="Little G.T."/>
            <person name="Minton N.P."/>
        </authorList>
    </citation>
    <scope>NUCLEOTIDE SEQUENCE [LARGE SCALE GENOMIC DNA]</scope>
    <source>
        <strain evidence="6">59B</strain>
    </source>
</reference>
<proteinExistence type="predicted"/>
<evidence type="ECO:0000259" key="4">
    <source>
        <dbReference type="PROSITE" id="PS01124"/>
    </source>
</evidence>
<dbReference type="SUPFAM" id="SSF46689">
    <property type="entry name" value="Homeodomain-like"/>
    <property type="match status" value="2"/>
</dbReference>
<dbReference type="Pfam" id="PF07883">
    <property type="entry name" value="Cupin_2"/>
    <property type="match status" value="1"/>
</dbReference>
<name>A0A0B5QHQ7_CLOBE</name>
<dbReference type="InterPro" id="IPR018060">
    <property type="entry name" value="HTH_AraC"/>
</dbReference>
<feature type="domain" description="HTH araC/xylS-type" evidence="4">
    <location>
        <begin position="182"/>
        <end position="280"/>
    </location>
</feature>
<dbReference type="RefSeq" id="WP_041900361.1">
    <property type="nucleotide sequence ID" value="NZ_CP010086.2"/>
</dbReference>
<dbReference type="Gene3D" id="2.60.120.10">
    <property type="entry name" value="Jelly Rolls"/>
    <property type="match status" value="1"/>
</dbReference>
<dbReference type="PANTHER" id="PTHR43280">
    <property type="entry name" value="ARAC-FAMILY TRANSCRIPTIONAL REGULATOR"/>
    <property type="match status" value="1"/>
</dbReference>
<dbReference type="PANTHER" id="PTHR43280:SF28">
    <property type="entry name" value="HTH-TYPE TRANSCRIPTIONAL ACTIVATOR RHAS"/>
    <property type="match status" value="1"/>
</dbReference>
<dbReference type="PROSITE" id="PS00041">
    <property type="entry name" value="HTH_ARAC_FAMILY_1"/>
    <property type="match status" value="1"/>
</dbReference>
<keyword evidence="1" id="KW-0805">Transcription regulation</keyword>
<evidence type="ECO:0000313" key="5">
    <source>
        <dbReference type="EMBL" id="AJH01910.1"/>
    </source>
</evidence>
<dbReference type="Pfam" id="PF12833">
    <property type="entry name" value="HTH_18"/>
    <property type="match status" value="1"/>
</dbReference>
<evidence type="ECO:0000256" key="3">
    <source>
        <dbReference type="ARBA" id="ARBA00023163"/>
    </source>
</evidence>
<keyword evidence="3" id="KW-0804">Transcription</keyword>
<evidence type="ECO:0000256" key="1">
    <source>
        <dbReference type="ARBA" id="ARBA00023015"/>
    </source>
</evidence>
<evidence type="ECO:0000256" key="2">
    <source>
        <dbReference type="ARBA" id="ARBA00023125"/>
    </source>
</evidence>
<gene>
    <name evidence="5" type="ORF">LF65_05389</name>
</gene>
<dbReference type="STRING" id="1520.LF65_05389"/>
<accession>A0A0B5QHQ7</accession>
<dbReference type="GO" id="GO:0043565">
    <property type="term" value="F:sequence-specific DNA binding"/>
    <property type="evidence" value="ECO:0007669"/>
    <property type="project" value="InterPro"/>
</dbReference>
<organism evidence="5 6">
    <name type="scientific">Clostridium beijerinckii</name>
    <name type="common">Clostridium MP</name>
    <dbReference type="NCBI Taxonomy" id="1520"/>
    <lineage>
        <taxon>Bacteria</taxon>
        <taxon>Bacillati</taxon>
        <taxon>Bacillota</taxon>
        <taxon>Clostridia</taxon>
        <taxon>Eubacteriales</taxon>
        <taxon>Clostridiaceae</taxon>
        <taxon>Clostridium</taxon>
    </lineage>
</organism>